<dbReference type="OrthoDB" id="8442940at2"/>
<feature type="region of interest" description="Disordered" evidence="1">
    <location>
        <begin position="186"/>
        <end position="235"/>
    </location>
</feature>
<dbReference type="EMBL" id="LSRP01000118">
    <property type="protein sequence ID" value="OJF92239.1"/>
    <property type="molecule type" value="Genomic_DNA"/>
</dbReference>
<organism evidence="2 3">
    <name type="scientific">Pararhizobium antarcticum</name>
    <dbReference type="NCBI Taxonomy" id="1798805"/>
    <lineage>
        <taxon>Bacteria</taxon>
        <taxon>Pseudomonadati</taxon>
        <taxon>Pseudomonadota</taxon>
        <taxon>Alphaproteobacteria</taxon>
        <taxon>Hyphomicrobiales</taxon>
        <taxon>Rhizobiaceae</taxon>
        <taxon>Rhizobium/Agrobacterium group</taxon>
        <taxon>Pararhizobium</taxon>
    </lineage>
</organism>
<comment type="caution">
    <text evidence="2">The sequence shown here is derived from an EMBL/GenBank/DDBJ whole genome shotgun (WGS) entry which is preliminary data.</text>
</comment>
<dbReference type="RefSeq" id="WP_071834900.1">
    <property type="nucleotide sequence ID" value="NZ_LSRP01000118.1"/>
</dbReference>
<dbReference type="AlphaFoldDB" id="A0A657LNN1"/>
<feature type="region of interest" description="Disordered" evidence="1">
    <location>
        <begin position="568"/>
        <end position="615"/>
    </location>
</feature>
<keyword evidence="3" id="KW-1185">Reference proteome</keyword>
<evidence type="ECO:0000313" key="3">
    <source>
        <dbReference type="Proteomes" id="UP000182661"/>
    </source>
</evidence>
<feature type="compositionally biased region" description="Low complexity" evidence="1">
    <location>
        <begin position="583"/>
        <end position="606"/>
    </location>
</feature>
<evidence type="ECO:0000313" key="2">
    <source>
        <dbReference type="EMBL" id="OJF92239.1"/>
    </source>
</evidence>
<reference evidence="2 3" key="1">
    <citation type="submission" date="2016-02" db="EMBL/GenBank/DDBJ databases">
        <title>Genome sequencing of a beta-galactosidase producing bacteria Rhizobium sp. 59.</title>
        <authorList>
            <person name="Wang D."/>
            <person name="Kot W."/>
            <person name="Qin Y."/>
            <person name="Hansen L."/>
            <person name="Naqvi K."/>
            <person name="Rensing C."/>
        </authorList>
    </citation>
    <scope>NUCLEOTIDE SEQUENCE [LARGE SCALE GENOMIC DNA]</scope>
    <source>
        <strain evidence="2 3">59</strain>
    </source>
</reference>
<feature type="compositionally biased region" description="Basic and acidic residues" evidence="1">
    <location>
        <begin position="202"/>
        <end position="224"/>
    </location>
</feature>
<dbReference type="Proteomes" id="UP000182661">
    <property type="component" value="Unassembled WGS sequence"/>
</dbReference>
<evidence type="ECO:0000256" key="1">
    <source>
        <dbReference type="SAM" id="MobiDB-lite"/>
    </source>
</evidence>
<gene>
    <name evidence="2" type="ORF">AX760_05825</name>
</gene>
<name>A0A657LNN1_9HYPH</name>
<protein>
    <submittedName>
        <fullName evidence="2">Uncharacterized protein</fullName>
    </submittedName>
</protein>
<feature type="region of interest" description="Disordered" evidence="1">
    <location>
        <begin position="113"/>
        <end position="149"/>
    </location>
</feature>
<accession>A0A657LNN1</accession>
<feature type="compositionally biased region" description="Polar residues" evidence="1">
    <location>
        <begin position="505"/>
        <end position="525"/>
    </location>
</feature>
<sequence length="810" mass="84962">MADFVAVIRRTVDGLSDNVPEMRAKVYDKARGAVRRQLESMKPQPSEEMINRQMVKLELAIAEVEGDHAEALPPVDEAPILAEEPVYDAPVFVGEQQAVDDPAEVAAQTETVAEAEPVGDEEDEHPEVVADSQQPAASEPWPSDPAAADVAAVADQDGVEAPADNLHSDPIWEAPEHHIVAEVVPETDPTPEPTVSAETEFSESHGRDANDAEETGVEHGHADEGDNAEAAHAPETSVDAAPVYAEPEYAPVEEPQDEPPAAVPAFGHSEVEIEPEPAPAAVASEWELPEWSSPSSDAAAAEPAWPEREQTVEHAEEAVELAVERAADLAREADGDVTAVPVEPTHSWAWEDGDPFAQAAAPAADTAVVPPVSDWSWPVDKTTSGEAAEAQAVTAERKPGAWDDIDDLLNGDGSVSVAAATADLGPARIPDPQPVDEMAAPARPVSYRVEPKRSALNVKTAALAAVLLLVLGGGGFAYWQNQASVNGWVSGMLASVMSPAPVGNTVDTSGSGTAETTPAANSTTPAGEEVASLETAPTKFTQRLQTDGSEVDEGPAVAAAGDIVQQEGKSVAAQTEAGKPADTAVSAQTTPATTATGAQPAETTTQEPATDAAEPEVVPAGAQKMFLYEERLGQSAPTAIEGNVAWSVKDESPGGDAKPEPVIQAQINVPERGLTALVTIKRNADASLPASHVIEFVFSLPDTFEGGSIDSVQRVAMKRNEQDRGDALIAVPAKITEDFHMIALNDFPEAVTTNTELLRSRSWIDIPLTYRNGRRALLTLEKGPTGTEAFNKALQAWSLTATASPAATVQ</sequence>
<proteinExistence type="predicted"/>
<feature type="region of interest" description="Disordered" evidence="1">
    <location>
        <begin position="504"/>
        <end position="537"/>
    </location>
</feature>